<name>A0A8S5M925_9CAUD</name>
<evidence type="ECO:0000313" key="1">
    <source>
        <dbReference type="EMBL" id="DAD78857.1"/>
    </source>
</evidence>
<protein>
    <submittedName>
        <fullName evidence="1">Uncharacterized protein</fullName>
    </submittedName>
</protein>
<sequence>MNNTMTPTIIEKLQAIHKELNAIGHYNTYLIIESVPHNSITMDCYTEKVKTTEEERESLSELIGYIAPYFRRRLQRLKEK</sequence>
<organism evidence="1">
    <name type="scientific">Myoviridae sp. ct1Js5</name>
    <dbReference type="NCBI Taxonomy" id="2826601"/>
    <lineage>
        <taxon>Viruses</taxon>
        <taxon>Duplodnaviria</taxon>
        <taxon>Heunggongvirae</taxon>
        <taxon>Uroviricota</taxon>
        <taxon>Caudoviricetes</taxon>
    </lineage>
</organism>
<dbReference type="EMBL" id="BK014852">
    <property type="protein sequence ID" value="DAD78857.1"/>
    <property type="molecule type" value="Genomic_DNA"/>
</dbReference>
<reference evidence="1" key="1">
    <citation type="journal article" date="2021" name="Proc. Natl. Acad. Sci. U.S.A.">
        <title>A Catalog of Tens of Thousands of Viruses from Human Metagenomes Reveals Hidden Associations with Chronic Diseases.</title>
        <authorList>
            <person name="Tisza M.J."/>
            <person name="Buck C.B."/>
        </authorList>
    </citation>
    <scope>NUCLEOTIDE SEQUENCE</scope>
    <source>
        <strain evidence="1">Ct1Js5</strain>
    </source>
</reference>
<proteinExistence type="predicted"/>
<accession>A0A8S5M925</accession>